<reference evidence="1" key="1">
    <citation type="submission" date="2020-11" db="EMBL/GenBank/DDBJ databases">
        <authorList>
            <person name="Tran Van P."/>
        </authorList>
    </citation>
    <scope>NUCLEOTIDE SEQUENCE</scope>
</reference>
<evidence type="ECO:0000313" key="1">
    <source>
        <dbReference type="EMBL" id="CAD7576733.1"/>
    </source>
</evidence>
<organism evidence="1">
    <name type="scientific">Timema californicum</name>
    <name type="common">California timema</name>
    <name type="synonym">Walking stick</name>
    <dbReference type="NCBI Taxonomy" id="61474"/>
    <lineage>
        <taxon>Eukaryota</taxon>
        <taxon>Metazoa</taxon>
        <taxon>Ecdysozoa</taxon>
        <taxon>Arthropoda</taxon>
        <taxon>Hexapoda</taxon>
        <taxon>Insecta</taxon>
        <taxon>Pterygota</taxon>
        <taxon>Neoptera</taxon>
        <taxon>Polyneoptera</taxon>
        <taxon>Phasmatodea</taxon>
        <taxon>Timematodea</taxon>
        <taxon>Timematoidea</taxon>
        <taxon>Timematidae</taxon>
        <taxon>Timema</taxon>
    </lineage>
</organism>
<proteinExistence type="predicted"/>
<name>A0A7R9PB44_TIMCA</name>
<dbReference type="EMBL" id="OE184601">
    <property type="protein sequence ID" value="CAD7576733.1"/>
    <property type="molecule type" value="Genomic_DNA"/>
</dbReference>
<sequence length="86" mass="9703">MVDNNRLLVACELPVTSHETSASFWATHTHRGSALTFAWREIVIPFRKKHPHCSQLGLNPNLPVLGSTFYRKCNALDDMTTEASYT</sequence>
<dbReference type="AlphaFoldDB" id="A0A7R9PB44"/>
<protein>
    <submittedName>
        <fullName evidence="1">(California timema) hypothetical protein</fullName>
    </submittedName>
</protein>
<accession>A0A7R9PB44</accession>
<gene>
    <name evidence="1" type="ORF">TCMB3V08_LOCUS9296</name>
</gene>